<evidence type="ECO:0000313" key="2">
    <source>
        <dbReference type="EMBL" id="KAL2542292.1"/>
    </source>
</evidence>
<protein>
    <submittedName>
        <fullName evidence="2">Uncharacterized protein</fullName>
    </submittedName>
</protein>
<comment type="caution">
    <text evidence="2">The sequence shown here is derived from an EMBL/GenBank/DDBJ whole genome shotgun (WGS) entry which is preliminary data.</text>
</comment>
<gene>
    <name evidence="2" type="ORF">Adt_03270</name>
</gene>
<keyword evidence="3" id="KW-1185">Reference proteome</keyword>
<keyword evidence="1" id="KW-0175">Coiled coil</keyword>
<name>A0ABD1VY08_9LAMI</name>
<reference evidence="3" key="1">
    <citation type="submission" date="2024-07" db="EMBL/GenBank/DDBJ databases">
        <title>Two chromosome-level genome assemblies of Korean endemic species Abeliophyllum distichum and Forsythia ovata (Oleaceae).</title>
        <authorList>
            <person name="Jang H."/>
        </authorList>
    </citation>
    <scope>NUCLEOTIDE SEQUENCE [LARGE SCALE GENOMIC DNA]</scope>
</reference>
<dbReference type="EMBL" id="JBFOLK010000001">
    <property type="protein sequence ID" value="KAL2542292.1"/>
    <property type="molecule type" value="Genomic_DNA"/>
</dbReference>
<feature type="coiled-coil region" evidence="1">
    <location>
        <begin position="75"/>
        <end position="123"/>
    </location>
</feature>
<proteinExistence type="predicted"/>
<dbReference type="Proteomes" id="UP001604336">
    <property type="component" value="Unassembled WGS sequence"/>
</dbReference>
<evidence type="ECO:0000256" key="1">
    <source>
        <dbReference type="SAM" id="Coils"/>
    </source>
</evidence>
<accession>A0ABD1VY08</accession>
<dbReference type="AlphaFoldDB" id="A0ABD1VY08"/>
<sequence length="176" mass="19973">MSSCKRNPGELFAELIRELEEKLPSVDTRDLELYPTLGAESFHKYLSSDWRSFFNEEKIEDWLPASLACSIRIKIRLLTEEASSRKSELAKLKEDTVASEAEIAKLKADMKILAKEKEDADAAYSNFSIYFVSVGQKEVLIVLRSEYPELDLVSLEAKFLPMKLGEEETEAVEPSS</sequence>
<organism evidence="2 3">
    <name type="scientific">Abeliophyllum distichum</name>
    <dbReference type="NCBI Taxonomy" id="126358"/>
    <lineage>
        <taxon>Eukaryota</taxon>
        <taxon>Viridiplantae</taxon>
        <taxon>Streptophyta</taxon>
        <taxon>Embryophyta</taxon>
        <taxon>Tracheophyta</taxon>
        <taxon>Spermatophyta</taxon>
        <taxon>Magnoliopsida</taxon>
        <taxon>eudicotyledons</taxon>
        <taxon>Gunneridae</taxon>
        <taxon>Pentapetalae</taxon>
        <taxon>asterids</taxon>
        <taxon>lamiids</taxon>
        <taxon>Lamiales</taxon>
        <taxon>Oleaceae</taxon>
        <taxon>Forsythieae</taxon>
        <taxon>Abeliophyllum</taxon>
    </lineage>
</organism>
<evidence type="ECO:0000313" key="3">
    <source>
        <dbReference type="Proteomes" id="UP001604336"/>
    </source>
</evidence>